<dbReference type="Gene3D" id="6.10.140.450">
    <property type="match status" value="1"/>
</dbReference>
<dbReference type="GO" id="GO:0004799">
    <property type="term" value="F:thymidylate synthase activity"/>
    <property type="evidence" value="ECO:0007669"/>
    <property type="project" value="TreeGrafter"/>
</dbReference>
<dbReference type="SUPFAM" id="SSF69796">
    <property type="entry name" value="Thymidylate synthase-complementing protein Thy1"/>
    <property type="match status" value="1"/>
</dbReference>
<comment type="subunit">
    <text evidence="1">Homotetramer.</text>
</comment>
<dbReference type="InterPro" id="IPR003669">
    <property type="entry name" value="Thymidylate_synthase_ThyX"/>
</dbReference>
<proteinExistence type="inferred from homology"/>
<dbReference type="PANTHER" id="PTHR34934:SF1">
    <property type="entry name" value="FLAVIN-DEPENDENT THYMIDYLATE SYNTHASE"/>
    <property type="match status" value="1"/>
</dbReference>
<keyword evidence="1 2" id="KW-0808">Transferase</keyword>
<dbReference type="GO" id="GO:0032259">
    <property type="term" value="P:methylation"/>
    <property type="evidence" value="ECO:0007669"/>
    <property type="project" value="UniProtKB-KW"/>
</dbReference>
<dbReference type="AlphaFoldDB" id="A0A2H5XG17"/>
<dbReference type="NCBIfam" id="TIGR02170">
    <property type="entry name" value="thyX"/>
    <property type="match status" value="1"/>
</dbReference>
<dbReference type="HAMAP" id="MF_01408">
    <property type="entry name" value="ThyX"/>
    <property type="match status" value="1"/>
</dbReference>
<dbReference type="GO" id="GO:0070402">
    <property type="term" value="F:NADPH binding"/>
    <property type="evidence" value="ECO:0007669"/>
    <property type="project" value="TreeGrafter"/>
</dbReference>
<evidence type="ECO:0000313" key="2">
    <source>
        <dbReference type="EMBL" id="GBD00129.1"/>
    </source>
</evidence>
<feature type="binding site" description="in other chain" evidence="1">
    <location>
        <begin position="107"/>
        <end position="111"/>
    </location>
    <ligand>
        <name>dUMP</name>
        <dbReference type="ChEBI" id="CHEBI:246422"/>
        <note>ligand shared between dimeric partners</note>
    </ligand>
</feature>
<feature type="binding site" evidence="1">
    <location>
        <position position="203"/>
    </location>
    <ligand>
        <name>dUMP</name>
        <dbReference type="ChEBI" id="CHEBI:246422"/>
        <note>ligand shared between dimeric partners</note>
    </ligand>
</feature>
<dbReference type="InterPro" id="IPR036098">
    <property type="entry name" value="Thymidylate_synthase_ThyX_sf"/>
</dbReference>
<comment type="cofactor">
    <cofactor evidence="1">
        <name>FAD</name>
        <dbReference type="ChEBI" id="CHEBI:57692"/>
    </cofactor>
    <text evidence="1">Binds 4 FAD per tetramer. Each FAD binding site is formed by three monomers.</text>
</comment>
<keyword evidence="1" id="KW-0274">FAD</keyword>
<keyword evidence="1" id="KW-0285">Flavoprotein</keyword>
<feature type="binding site" evidence="1">
    <location>
        <position position="75"/>
    </location>
    <ligand>
        <name>FAD</name>
        <dbReference type="ChEBI" id="CHEBI:57692"/>
        <note>ligand shared between neighboring subunits</note>
    </ligand>
</feature>
<dbReference type="EC" id="2.1.1.148" evidence="1"/>
<feature type="active site" description="Involved in ionization of N3 of dUMP, leading to its activation" evidence="1">
    <location>
        <position position="203"/>
    </location>
</feature>
<feature type="binding site" evidence="1">
    <location>
        <begin position="96"/>
        <end position="99"/>
    </location>
    <ligand>
        <name>dUMP</name>
        <dbReference type="ChEBI" id="CHEBI:246422"/>
        <note>ligand shared between dimeric partners</note>
    </ligand>
</feature>
<comment type="pathway">
    <text evidence="1">Pyrimidine metabolism; dTTP biosynthesis.</text>
</comment>
<comment type="similarity">
    <text evidence="1">Belongs to the thymidylate synthase ThyX family.</text>
</comment>
<reference evidence="3" key="1">
    <citation type="submission" date="2017-09" db="EMBL/GenBank/DDBJ databases">
        <title>Metaegenomics of thermophilic ammonia-oxidizing enrichment culture.</title>
        <authorList>
            <person name="Kato S."/>
            <person name="Suzuki K."/>
        </authorList>
    </citation>
    <scope>NUCLEOTIDE SEQUENCE [LARGE SCALE GENOMIC DNA]</scope>
</reference>
<keyword evidence="1" id="KW-0521">NADP</keyword>
<dbReference type="GO" id="GO:0006235">
    <property type="term" value="P:dTTP biosynthetic process"/>
    <property type="evidence" value="ECO:0007669"/>
    <property type="project" value="UniProtKB-UniRule"/>
</dbReference>
<feature type="binding site" evidence="1">
    <location>
        <position position="198"/>
    </location>
    <ligand>
        <name>FAD</name>
        <dbReference type="ChEBI" id="CHEBI:57692"/>
        <note>ligand shared between neighboring subunits</note>
    </ligand>
</feature>
<feature type="binding site" description="in other chain" evidence="1">
    <location>
        <position position="176"/>
    </location>
    <ligand>
        <name>dUMP</name>
        <dbReference type="ChEBI" id="CHEBI:246422"/>
        <note>ligand shared between dimeric partners</note>
    </ligand>
</feature>
<dbReference type="Gene3D" id="3.30.70.3180">
    <property type="match status" value="2"/>
</dbReference>
<feature type="binding site" evidence="1">
    <location>
        <begin position="192"/>
        <end position="194"/>
    </location>
    <ligand>
        <name>FAD</name>
        <dbReference type="ChEBI" id="CHEBI:57692"/>
        <note>ligand shared between neighboring subunits</note>
    </ligand>
</feature>
<name>A0A2H5XG17_9BACT</name>
<organism evidence="2 3">
    <name type="scientific">Candidatus Fervidibacter japonicus</name>
    <dbReference type="NCBI Taxonomy" id="2035412"/>
    <lineage>
        <taxon>Bacteria</taxon>
        <taxon>Candidatus Fervidibacterota</taxon>
        <taxon>Candidatus Fervidibacter</taxon>
    </lineage>
</organism>
<evidence type="ECO:0000256" key="1">
    <source>
        <dbReference type="HAMAP-Rule" id="MF_01408"/>
    </source>
</evidence>
<gene>
    <name evidence="1 2" type="primary">thyX</name>
    <name evidence="2" type="ORF">HRbin17_02666</name>
</gene>
<dbReference type="CDD" id="cd20175">
    <property type="entry name" value="ThyX"/>
    <property type="match status" value="1"/>
</dbReference>
<comment type="caution">
    <text evidence="2">The sequence shown here is derived from an EMBL/GenBank/DDBJ whole genome shotgun (WGS) entry which is preliminary data.</text>
</comment>
<dbReference type="GO" id="GO:0006231">
    <property type="term" value="P:dTMP biosynthetic process"/>
    <property type="evidence" value="ECO:0007669"/>
    <property type="project" value="UniProtKB-UniRule"/>
</dbReference>
<dbReference type="PROSITE" id="PS51331">
    <property type="entry name" value="THYX"/>
    <property type="match status" value="1"/>
</dbReference>
<dbReference type="UniPathway" id="UPA00575"/>
<keyword evidence="1" id="KW-0545">Nucleotide biosynthesis</keyword>
<keyword evidence="1 2" id="KW-0489">Methyltransferase</keyword>
<dbReference type="Proteomes" id="UP000236173">
    <property type="component" value="Unassembled WGS sequence"/>
</dbReference>
<comment type="catalytic activity">
    <reaction evidence="1">
        <text>dUMP + (6R)-5,10-methylene-5,6,7,8-tetrahydrofolate + NADPH + H(+) = dTMP + (6S)-5,6,7,8-tetrahydrofolate + NADP(+)</text>
        <dbReference type="Rhea" id="RHEA:29043"/>
        <dbReference type="ChEBI" id="CHEBI:15378"/>
        <dbReference type="ChEBI" id="CHEBI:15636"/>
        <dbReference type="ChEBI" id="CHEBI:57453"/>
        <dbReference type="ChEBI" id="CHEBI:57783"/>
        <dbReference type="ChEBI" id="CHEBI:58349"/>
        <dbReference type="ChEBI" id="CHEBI:63528"/>
        <dbReference type="ChEBI" id="CHEBI:246422"/>
        <dbReference type="EC" id="2.1.1.148"/>
    </reaction>
</comment>
<accession>A0A2H5XG17</accession>
<dbReference type="GO" id="GO:0050797">
    <property type="term" value="F:thymidylate synthase (FAD) activity"/>
    <property type="evidence" value="ECO:0007669"/>
    <property type="project" value="UniProtKB-UniRule"/>
</dbReference>
<protein>
    <recommendedName>
        <fullName evidence="1">Flavin-dependent thymidylate synthase</fullName>
        <shortName evidence="1">FDTS</shortName>
        <ecNumber evidence="1">2.1.1.148</ecNumber>
    </recommendedName>
    <alternativeName>
        <fullName evidence="1">FAD-dependent thymidylate synthase</fullName>
    </alternativeName>
    <alternativeName>
        <fullName evidence="1">Thymidylate synthase ThyX</fullName>
        <shortName evidence="1">TS</shortName>
        <shortName evidence="1">TSase</shortName>
    </alternativeName>
</protein>
<dbReference type="EMBL" id="BEHT01000053">
    <property type="protein sequence ID" value="GBD00129.1"/>
    <property type="molecule type" value="Genomic_DNA"/>
</dbReference>
<evidence type="ECO:0000313" key="3">
    <source>
        <dbReference type="Proteomes" id="UP000236173"/>
    </source>
</evidence>
<sequence length="253" mass="29047">MPTFIRDPIVRLIALTHFQPPDDLNEFQVWHTDTDNEPQQLIEVAGRTCYASWHNPSGRTNAQYIANLLAQGHLSVIEHAVASFYIRGISRACSHEIVRHRHFSFSQRSTRYVDESESSFIIPECIAEDPEALRIFTEAVTHTQEAYRKLYALLQEKFAGVDDKTLRRKMARQAARMVLPNATETALVMTGNFRAWRHFIRMRASRYADVEIRKVAIAVLKELQKVAPAVFGDFKTVPLPDGTEEAVSEYQWE</sequence>
<dbReference type="Pfam" id="PF02511">
    <property type="entry name" value="Thy1"/>
    <property type="match status" value="1"/>
</dbReference>
<feature type="binding site" evidence="1">
    <location>
        <position position="107"/>
    </location>
    <ligand>
        <name>FAD</name>
        <dbReference type="ChEBI" id="CHEBI:57692"/>
        <note>ligand shared between neighboring subunits</note>
    </ligand>
</feature>
<feature type="binding site" evidence="1">
    <location>
        <begin position="99"/>
        <end position="101"/>
    </location>
    <ligand>
        <name>FAD</name>
        <dbReference type="ChEBI" id="CHEBI:57692"/>
        <note>ligand shared between neighboring subunits</note>
    </ligand>
</feature>
<dbReference type="PANTHER" id="PTHR34934">
    <property type="entry name" value="FLAVIN-DEPENDENT THYMIDYLATE SYNTHASE"/>
    <property type="match status" value="1"/>
</dbReference>
<dbReference type="GO" id="GO:0050660">
    <property type="term" value="F:flavin adenine dinucleotide binding"/>
    <property type="evidence" value="ECO:0007669"/>
    <property type="project" value="UniProtKB-UniRule"/>
</dbReference>
<comment type="function">
    <text evidence="1">Catalyzes the reductive methylation of 2'-deoxyuridine-5'-monophosphate (dUMP) to 2'-deoxythymidine-5'-monophosphate (dTMP) while utilizing 5,10-methylenetetrahydrofolate (mTHF) as the methyl donor, and NADPH and FADH(2) as the reductant.</text>
</comment>